<evidence type="ECO:0000256" key="1">
    <source>
        <dbReference type="ARBA" id="ARBA00004651"/>
    </source>
</evidence>
<evidence type="ECO:0000256" key="3">
    <source>
        <dbReference type="ARBA" id="ARBA00022679"/>
    </source>
</evidence>
<feature type="transmembrane region" description="Helical" evidence="7">
    <location>
        <begin position="338"/>
        <end position="361"/>
    </location>
</feature>
<dbReference type="PANTHER" id="PTHR22926">
    <property type="entry name" value="PHOSPHO-N-ACETYLMURAMOYL-PENTAPEPTIDE-TRANSFERASE"/>
    <property type="match status" value="1"/>
</dbReference>
<dbReference type="RefSeq" id="WP_345714786.1">
    <property type="nucleotide sequence ID" value="NZ_BAABFP010000002.1"/>
</dbReference>
<evidence type="ECO:0000256" key="4">
    <source>
        <dbReference type="ARBA" id="ARBA00022692"/>
    </source>
</evidence>
<feature type="transmembrane region" description="Helical" evidence="7">
    <location>
        <begin position="188"/>
        <end position="213"/>
    </location>
</feature>
<feature type="transmembrane region" description="Helical" evidence="7">
    <location>
        <begin position="138"/>
        <end position="158"/>
    </location>
</feature>
<keyword evidence="5 7" id="KW-1133">Transmembrane helix</keyword>
<dbReference type="Pfam" id="PF00953">
    <property type="entry name" value="Glycos_transf_4"/>
    <property type="match status" value="1"/>
</dbReference>
<keyword evidence="6 7" id="KW-0472">Membrane</keyword>
<keyword evidence="2" id="KW-1003">Cell membrane</keyword>
<proteinExistence type="predicted"/>
<feature type="transmembrane region" description="Helical" evidence="7">
    <location>
        <begin position="48"/>
        <end position="70"/>
    </location>
</feature>
<reference evidence="9" key="1">
    <citation type="journal article" date="2019" name="Int. J. Syst. Evol. Microbiol.">
        <title>The Global Catalogue of Microorganisms (GCM) 10K type strain sequencing project: providing services to taxonomists for standard genome sequencing and annotation.</title>
        <authorList>
            <consortium name="The Broad Institute Genomics Platform"/>
            <consortium name="The Broad Institute Genome Sequencing Center for Infectious Disease"/>
            <person name="Wu L."/>
            <person name="Ma J."/>
        </authorList>
    </citation>
    <scope>NUCLEOTIDE SEQUENCE [LARGE SCALE GENOMIC DNA]</scope>
    <source>
        <strain evidence="9">KACC 14249</strain>
    </source>
</reference>
<comment type="subcellular location">
    <subcellularLocation>
        <location evidence="1">Cell membrane</location>
        <topology evidence="1">Multi-pass membrane protein</topology>
    </subcellularLocation>
</comment>
<feature type="transmembrane region" description="Helical" evidence="7">
    <location>
        <begin position="82"/>
        <end position="100"/>
    </location>
</feature>
<dbReference type="CDD" id="cd06853">
    <property type="entry name" value="GT_WecA_like"/>
    <property type="match status" value="1"/>
</dbReference>
<keyword evidence="3" id="KW-0808">Transferase</keyword>
<evidence type="ECO:0000256" key="6">
    <source>
        <dbReference type="ARBA" id="ARBA00023136"/>
    </source>
</evidence>
<dbReference type="Proteomes" id="UP001596189">
    <property type="component" value="Unassembled WGS sequence"/>
</dbReference>
<evidence type="ECO:0000256" key="2">
    <source>
        <dbReference type="ARBA" id="ARBA00022475"/>
    </source>
</evidence>
<organism evidence="8 9">
    <name type="scientific">Angustibacter luteus</name>
    <dbReference type="NCBI Taxonomy" id="658456"/>
    <lineage>
        <taxon>Bacteria</taxon>
        <taxon>Bacillati</taxon>
        <taxon>Actinomycetota</taxon>
        <taxon>Actinomycetes</taxon>
        <taxon>Kineosporiales</taxon>
        <taxon>Kineosporiaceae</taxon>
    </lineage>
</organism>
<evidence type="ECO:0000256" key="5">
    <source>
        <dbReference type="ARBA" id="ARBA00022989"/>
    </source>
</evidence>
<name>A0ABW1JGL9_9ACTN</name>
<evidence type="ECO:0000313" key="8">
    <source>
        <dbReference type="EMBL" id="MFC6008516.1"/>
    </source>
</evidence>
<accession>A0ABW1JGL9</accession>
<keyword evidence="4 7" id="KW-0812">Transmembrane</keyword>
<dbReference type="InterPro" id="IPR000715">
    <property type="entry name" value="Glycosyl_transferase_4"/>
</dbReference>
<dbReference type="PANTHER" id="PTHR22926:SF3">
    <property type="entry name" value="UNDECAPRENYL-PHOSPHATE ALPHA-N-ACETYLGLUCOSAMINYL 1-PHOSPHATE TRANSFERASE"/>
    <property type="match status" value="1"/>
</dbReference>
<feature type="transmembrane region" description="Helical" evidence="7">
    <location>
        <begin position="6"/>
        <end position="27"/>
    </location>
</feature>
<sequence>MREYLFVLLVAAAVTYVLTPVVRTLAVRRGWVTAVRDRDVHAVPMPRLGGLAIFAGFVVALLVASHLPFLHTVTQDNSDLQAVLLGATLVVALGIADDIWGLEAWTKFAGQLLAAGVMAFQGVQMLSLPVFGVTYLPTTALVAITVLVVVTTMNAVNFVDGLDGLAAGITCIAAIGFFAYAYSISKDYATNVFSVASLIAAVLIGCCLGFLPFNFNPAKIFMGDTGAMLLGLLLSAATISLTGNIDPAALSAGDLPPELLYLFPLLMPIAVLVVPLLDLVLAIVRRTRAGRLPWQPDAQHLHHQMLALGHSHAGAVLSLYLWAALVAFGMAALALLPLHWAVVVIVALFLVAVAMTISGPVSRRLSAVRQSAESDTSN</sequence>
<evidence type="ECO:0000313" key="9">
    <source>
        <dbReference type="Proteomes" id="UP001596189"/>
    </source>
</evidence>
<evidence type="ECO:0000256" key="7">
    <source>
        <dbReference type="SAM" id="Phobius"/>
    </source>
</evidence>
<feature type="transmembrane region" description="Helical" evidence="7">
    <location>
        <begin position="305"/>
        <end position="332"/>
    </location>
</feature>
<protein>
    <submittedName>
        <fullName evidence="8">Glycosyltransferase family 4 protein</fullName>
    </submittedName>
</protein>
<gene>
    <name evidence="8" type="ORF">ACFQDO_15365</name>
</gene>
<dbReference type="EMBL" id="JBHSRD010000004">
    <property type="protein sequence ID" value="MFC6008516.1"/>
    <property type="molecule type" value="Genomic_DNA"/>
</dbReference>
<keyword evidence="9" id="KW-1185">Reference proteome</keyword>
<feature type="transmembrane region" description="Helical" evidence="7">
    <location>
        <begin position="261"/>
        <end position="284"/>
    </location>
</feature>
<feature type="transmembrane region" description="Helical" evidence="7">
    <location>
        <begin position="165"/>
        <end position="182"/>
    </location>
</feature>
<comment type="caution">
    <text evidence="8">The sequence shown here is derived from an EMBL/GenBank/DDBJ whole genome shotgun (WGS) entry which is preliminary data.</text>
</comment>